<comment type="caution">
    <text evidence="1">The sequence shown here is derived from an EMBL/GenBank/DDBJ whole genome shotgun (WGS) entry which is preliminary data.</text>
</comment>
<dbReference type="EMBL" id="BKBI01000016">
    <property type="protein sequence ID" value="GEQ36523.1"/>
    <property type="molecule type" value="Genomic_DNA"/>
</dbReference>
<organism evidence="1 2">
    <name type="scientific">Marinilactibacillus psychrotolerans</name>
    <dbReference type="NCBI Taxonomy" id="191770"/>
    <lineage>
        <taxon>Bacteria</taxon>
        <taxon>Bacillati</taxon>
        <taxon>Bacillota</taxon>
        <taxon>Bacilli</taxon>
        <taxon>Lactobacillales</taxon>
        <taxon>Carnobacteriaceae</taxon>
        <taxon>Marinilactibacillus</taxon>
    </lineage>
</organism>
<dbReference type="SUPFAM" id="SSF52218">
    <property type="entry name" value="Flavoproteins"/>
    <property type="match status" value="1"/>
</dbReference>
<dbReference type="PANTHER" id="PTHR37297">
    <property type="entry name" value="PROTEIN NRDI"/>
    <property type="match status" value="1"/>
</dbReference>
<dbReference type="AlphaFoldDB" id="A0AAV3WWB3"/>
<evidence type="ECO:0000313" key="1">
    <source>
        <dbReference type="EMBL" id="GEQ36523.1"/>
    </source>
</evidence>
<evidence type="ECO:0000313" key="2">
    <source>
        <dbReference type="Proteomes" id="UP000887127"/>
    </source>
</evidence>
<dbReference type="PIRSF" id="PIRSF005087">
    <property type="entry name" value="NrdI"/>
    <property type="match status" value="1"/>
</dbReference>
<dbReference type="RefSeq" id="WP_091762804.1">
    <property type="nucleotide sequence ID" value="NZ_BJVX01000016.1"/>
</dbReference>
<dbReference type="InterPro" id="IPR029039">
    <property type="entry name" value="Flavoprotein-like_sf"/>
</dbReference>
<name>A0AAV3WWB3_9LACT</name>
<dbReference type="GO" id="GO:0010181">
    <property type="term" value="F:FMN binding"/>
    <property type="evidence" value="ECO:0007669"/>
    <property type="project" value="InterPro"/>
</dbReference>
<dbReference type="Proteomes" id="UP000887127">
    <property type="component" value="Unassembled WGS sequence"/>
</dbReference>
<dbReference type="NCBIfam" id="TIGR00333">
    <property type="entry name" value="nrdI"/>
    <property type="match status" value="1"/>
</dbReference>
<sequence>MKVVYLSLTGQTRKFVNKLGMDLLEITPTDPFIAVDEPYIVITPTYEKEVTEILNDFIETENNQSFLKGVAGGGNINFGQLFVFTAKDLARDYNVPLLHSFEFQGSEVDVKKLKKAVDDLGFN</sequence>
<reference evidence="1" key="1">
    <citation type="submission" date="2019-08" db="EMBL/GenBank/DDBJ databases">
        <title>Marinilactibacillus psychrotolerans M13-2T whole genome sequencing project.</title>
        <authorList>
            <person name="Ishikawa M."/>
            <person name="Suzuki T."/>
            <person name="Matsutani M."/>
        </authorList>
    </citation>
    <scope>NUCLEOTIDE SEQUENCE</scope>
    <source>
        <strain evidence="1">M13-2T</strain>
    </source>
</reference>
<protein>
    <submittedName>
        <fullName evidence="1">Ribonucleotide reductase</fullName>
    </submittedName>
</protein>
<accession>A0AAV3WWB3</accession>
<dbReference type="InterPro" id="IPR004465">
    <property type="entry name" value="RNR_NrdI"/>
</dbReference>
<dbReference type="Pfam" id="PF07972">
    <property type="entry name" value="Flavodoxin_NdrI"/>
    <property type="match status" value="1"/>
</dbReference>
<gene>
    <name evidence="1" type="primary">nrdI</name>
    <name evidence="1" type="ORF">M132T_20310</name>
</gene>
<proteinExistence type="predicted"/>
<dbReference type="PANTHER" id="PTHR37297:SF1">
    <property type="entry name" value="PROTEIN NRDI"/>
    <property type="match status" value="1"/>
</dbReference>
<dbReference type="GeneID" id="96911962"/>
<dbReference type="Gene3D" id="3.40.50.360">
    <property type="match status" value="1"/>
</dbReference>